<dbReference type="Proteomes" id="UP001239111">
    <property type="component" value="Chromosome 1"/>
</dbReference>
<comment type="caution">
    <text evidence="1">The sequence shown here is derived from an EMBL/GenBank/DDBJ whole genome shotgun (WGS) entry which is preliminary data.</text>
</comment>
<name>A0ACC2PF26_9HYME</name>
<evidence type="ECO:0000313" key="2">
    <source>
        <dbReference type="Proteomes" id="UP001239111"/>
    </source>
</evidence>
<proteinExistence type="predicted"/>
<accession>A0ACC2PF26</accession>
<evidence type="ECO:0000313" key="1">
    <source>
        <dbReference type="EMBL" id="KAJ8681658.1"/>
    </source>
</evidence>
<organism evidence="1 2">
    <name type="scientific">Eretmocerus hayati</name>
    <dbReference type="NCBI Taxonomy" id="131215"/>
    <lineage>
        <taxon>Eukaryota</taxon>
        <taxon>Metazoa</taxon>
        <taxon>Ecdysozoa</taxon>
        <taxon>Arthropoda</taxon>
        <taxon>Hexapoda</taxon>
        <taxon>Insecta</taxon>
        <taxon>Pterygota</taxon>
        <taxon>Neoptera</taxon>
        <taxon>Endopterygota</taxon>
        <taxon>Hymenoptera</taxon>
        <taxon>Apocrita</taxon>
        <taxon>Proctotrupomorpha</taxon>
        <taxon>Chalcidoidea</taxon>
        <taxon>Aphelinidae</taxon>
        <taxon>Aphelininae</taxon>
        <taxon>Eretmocerus</taxon>
    </lineage>
</organism>
<keyword evidence="2" id="KW-1185">Reference proteome</keyword>
<dbReference type="EMBL" id="CM056741">
    <property type="protein sequence ID" value="KAJ8681658.1"/>
    <property type="molecule type" value="Genomic_DNA"/>
</dbReference>
<reference evidence="1" key="1">
    <citation type="submission" date="2023-04" db="EMBL/GenBank/DDBJ databases">
        <title>A chromosome-level genome assembly of the parasitoid wasp Eretmocerus hayati.</title>
        <authorList>
            <person name="Zhong Y."/>
            <person name="Liu S."/>
            <person name="Liu Y."/>
        </authorList>
    </citation>
    <scope>NUCLEOTIDE SEQUENCE</scope>
    <source>
        <strain evidence="1">ZJU_SS_LIU_2023</strain>
    </source>
</reference>
<gene>
    <name evidence="1" type="ORF">QAD02_017450</name>
</gene>
<protein>
    <submittedName>
        <fullName evidence="1">Uncharacterized protein</fullName>
    </submittedName>
</protein>
<sequence>MAVIRVCDARISWELQLAAMGDPSPGFRLNRQSLWSVIRMGHDELGAQAHFRRWDNSLPKRRKVKWWLKIVRILLFLGLKTDFQPDALCTCSIQRCSKGAPRLGLQQPRLGEVRISEIFINS</sequence>